<dbReference type="GO" id="GO:0008234">
    <property type="term" value="F:cysteine-type peptidase activity"/>
    <property type="evidence" value="ECO:0007669"/>
    <property type="project" value="InterPro"/>
</dbReference>
<feature type="compositionally biased region" description="Polar residues" evidence="4">
    <location>
        <begin position="372"/>
        <end position="394"/>
    </location>
</feature>
<dbReference type="HOGENOM" id="CLU_530015_0_0_1"/>
<dbReference type="RefSeq" id="XP_008080361.1">
    <property type="nucleotide sequence ID" value="XM_008082170.1"/>
</dbReference>
<feature type="region of interest" description="Disordered" evidence="4">
    <location>
        <begin position="337"/>
        <end position="394"/>
    </location>
</feature>
<comment type="similarity">
    <text evidence="1">Belongs to the peptidase C48 family.</text>
</comment>
<evidence type="ECO:0000313" key="6">
    <source>
        <dbReference type="EMBL" id="EPE32349.1"/>
    </source>
</evidence>
<evidence type="ECO:0000259" key="5">
    <source>
        <dbReference type="Pfam" id="PF02902"/>
    </source>
</evidence>
<reference evidence="6 7" key="1">
    <citation type="journal article" date="2013" name="BMC Genomics">
        <title>Genomics-driven discovery of the pneumocandin biosynthetic gene cluster in the fungus Glarea lozoyensis.</title>
        <authorList>
            <person name="Chen L."/>
            <person name="Yue Q."/>
            <person name="Zhang X."/>
            <person name="Xiang M."/>
            <person name="Wang C."/>
            <person name="Li S."/>
            <person name="Che Y."/>
            <person name="Ortiz-Lopez F.J."/>
            <person name="Bills G.F."/>
            <person name="Liu X."/>
            <person name="An Z."/>
        </authorList>
    </citation>
    <scope>NUCLEOTIDE SEQUENCE [LARGE SCALE GENOMIC DNA]</scope>
    <source>
        <strain evidence="7">ATCC 20868 / MF5171</strain>
    </source>
</reference>
<proteinExistence type="inferred from homology"/>
<dbReference type="Pfam" id="PF02902">
    <property type="entry name" value="Peptidase_C48"/>
    <property type="match status" value="1"/>
</dbReference>
<dbReference type="AlphaFoldDB" id="S3D5H1"/>
<feature type="region of interest" description="Disordered" evidence="4">
    <location>
        <begin position="242"/>
        <end position="262"/>
    </location>
</feature>
<feature type="domain" description="Ubiquitin-like protease family profile" evidence="5">
    <location>
        <begin position="94"/>
        <end position="196"/>
    </location>
</feature>
<feature type="compositionally biased region" description="Low complexity" evidence="4">
    <location>
        <begin position="248"/>
        <end position="257"/>
    </location>
</feature>
<evidence type="ECO:0000256" key="1">
    <source>
        <dbReference type="ARBA" id="ARBA00005234"/>
    </source>
</evidence>
<evidence type="ECO:0000256" key="2">
    <source>
        <dbReference type="ARBA" id="ARBA00022670"/>
    </source>
</evidence>
<evidence type="ECO:0000256" key="4">
    <source>
        <dbReference type="SAM" id="MobiDB-lite"/>
    </source>
</evidence>
<keyword evidence="7" id="KW-1185">Reference proteome</keyword>
<dbReference type="GO" id="GO:0019783">
    <property type="term" value="F:ubiquitin-like protein peptidase activity"/>
    <property type="evidence" value="ECO:0007669"/>
    <property type="project" value="UniProtKB-ARBA"/>
</dbReference>
<evidence type="ECO:0000313" key="7">
    <source>
        <dbReference type="Proteomes" id="UP000016922"/>
    </source>
</evidence>
<keyword evidence="3" id="KW-0378">Hydrolase</keyword>
<sequence length="514" mass="56481">MKYCDVFSPDGSTGRNMTVADARELGGGQPISDSTINGVLHLGNLFEPTRDAVLLDAGFLNQLETLIDSSGITAATAQMLVSTAPPTHGNRSTCVLMPYCFDHSDENAAHWVLIVLHRRTNQWLLFSSLNGYQQTSSKRRKVQRLVDFCAQRWNRKRSHIRASPAFIESECQQQDDHVSCGIFVIENVATLFRDGTRLTDLRHVNVDPTEKRKVWFEALFGISYHSADWGALEPVQYQRSIPSCPNGSEDSASFSSSNDETENVGAVNSVQILGNRRRQSVFDQSLGSEVIFVQQSALMHLPAGSYRFVGNQPTEDYLVEASVDAIHKFLPRNSWKQIHNSSTDSSPASTLSPTSSFGSGSTSDFGSDTPSQQGPSGSISKLSQSPSFTAASLPSQTDATAFTPSLQPVMPTIFTPSFQQRQQVASPFPPLTVYTASLFQVHEPLYTTVSTSQQLGTQIPNLYQPSSFANPETGNAFHGYLNSHTLGYVPWYDSSDADYNPARYGSVSHPDFFD</sequence>
<dbReference type="EMBL" id="KE145359">
    <property type="protein sequence ID" value="EPE32349.1"/>
    <property type="molecule type" value="Genomic_DNA"/>
</dbReference>
<accession>S3D5H1</accession>
<evidence type="ECO:0000256" key="3">
    <source>
        <dbReference type="ARBA" id="ARBA00022801"/>
    </source>
</evidence>
<name>S3D5H1_GLAL2</name>
<protein>
    <submittedName>
        <fullName evidence="6">Cysteine proteinase</fullName>
    </submittedName>
</protein>
<dbReference type="Proteomes" id="UP000016922">
    <property type="component" value="Unassembled WGS sequence"/>
</dbReference>
<dbReference type="Gene3D" id="3.40.395.10">
    <property type="entry name" value="Adenoviral Proteinase, Chain A"/>
    <property type="match status" value="1"/>
</dbReference>
<dbReference type="SUPFAM" id="SSF54001">
    <property type="entry name" value="Cysteine proteinases"/>
    <property type="match status" value="1"/>
</dbReference>
<dbReference type="GeneID" id="19466535"/>
<feature type="compositionally biased region" description="Low complexity" evidence="4">
    <location>
        <begin position="341"/>
        <end position="371"/>
    </location>
</feature>
<dbReference type="KEGG" id="glz:GLAREA_07482"/>
<organism evidence="6 7">
    <name type="scientific">Glarea lozoyensis (strain ATCC 20868 / MF5171)</name>
    <dbReference type="NCBI Taxonomy" id="1116229"/>
    <lineage>
        <taxon>Eukaryota</taxon>
        <taxon>Fungi</taxon>
        <taxon>Dikarya</taxon>
        <taxon>Ascomycota</taxon>
        <taxon>Pezizomycotina</taxon>
        <taxon>Leotiomycetes</taxon>
        <taxon>Helotiales</taxon>
        <taxon>Helotiaceae</taxon>
        <taxon>Glarea</taxon>
    </lineage>
</organism>
<keyword evidence="2" id="KW-0645">Protease</keyword>
<dbReference type="InterPro" id="IPR038765">
    <property type="entry name" value="Papain-like_cys_pep_sf"/>
</dbReference>
<gene>
    <name evidence="6" type="ORF">GLAREA_07482</name>
</gene>
<dbReference type="GO" id="GO:0006508">
    <property type="term" value="P:proteolysis"/>
    <property type="evidence" value="ECO:0007669"/>
    <property type="project" value="UniProtKB-KW"/>
</dbReference>
<dbReference type="InterPro" id="IPR003653">
    <property type="entry name" value="Peptidase_C48_C"/>
</dbReference>